<dbReference type="Proteomes" id="UP001604277">
    <property type="component" value="Unassembled WGS sequence"/>
</dbReference>
<gene>
    <name evidence="2" type="ORF">Fot_15372</name>
</gene>
<feature type="transmembrane region" description="Helical" evidence="1">
    <location>
        <begin position="30"/>
        <end position="48"/>
    </location>
</feature>
<keyword evidence="1" id="KW-1133">Transmembrane helix</keyword>
<comment type="caution">
    <text evidence="2">The sequence shown here is derived from an EMBL/GenBank/DDBJ whole genome shotgun (WGS) entry which is preliminary data.</text>
</comment>
<keyword evidence="1" id="KW-0472">Membrane</keyword>
<evidence type="ECO:0000313" key="3">
    <source>
        <dbReference type="Proteomes" id="UP001604277"/>
    </source>
</evidence>
<keyword evidence="1" id="KW-0812">Transmembrane</keyword>
<dbReference type="EMBL" id="JBFOLJ010000004">
    <property type="protein sequence ID" value="KAL2546139.1"/>
    <property type="molecule type" value="Genomic_DNA"/>
</dbReference>
<proteinExistence type="predicted"/>
<protein>
    <submittedName>
        <fullName evidence="2">Uncharacterized protein</fullName>
    </submittedName>
</protein>
<evidence type="ECO:0000256" key="1">
    <source>
        <dbReference type="SAM" id="Phobius"/>
    </source>
</evidence>
<evidence type="ECO:0000313" key="2">
    <source>
        <dbReference type="EMBL" id="KAL2546139.1"/>
    </source>
</evidence>
<organism evidence="2 3">
    <name type="scientific">Forsythia ovata</name>
    <dbReference type="NCBI Taxonomy" id="205694"/>
    <lineage>
        <taxon>Eukaryota</taxon>
        <taxon>Viridiplantae</taxon>
        <taxon>Streptophyta</taxon>
        <taxon>Embryophyta</taxon>
        <taxon>Tracheophyta</taxon>
        <taxon>Spermatophyta</taxon>
        <taxon>Magnoliopsida</taxon>
        <taxon>eudicotyledons</taxon>
        <taxon>Gunneridae</taxon>
        <taxon>Pentapetalae</taxon>
        <taxon>asterids</taxon>
        <taxon>lamiids</taxon>
        <taxon>Lamiales</taxon>
        <taxon>Oleaceae</taxon>
        <taxon>Forsythieae</taxon>
        <taxon>Forsythia</taxon>
    </lineage>
</organism>
<reference evidence="3" key="1">
    <citation type="submission" date="2024-07" db="EMBL/GenBank/DDBJ databases">
        <title>Two chromosome-level genome assemblies of Korean endemic species Abeliophyllum distichum and Forsythia ovata (Oleaceae).</title>
        <authorList>
            <person name="Jang H."/>
        </authorList>
    </citation>
    <scope>NUCLEOTIDE SEQUENCE [LARGE SCALE GENOMIC DNA]</scope>
</reference>
<keyword evidence="3" id="KW-1185">Reference proteome</keyword>
<name>A0ABD1W919_9LAMI</name>
<dbReference type="AlphaFoldDB" id="A0ABD1W919"/>
<sequence>MLTVLVPLLMLIALVPLLMSVRHPVLVMLLHFLLVTSLVLQPAQYISCCPKRKLNHFLPSTSRFFFKSESGSSFEFEFCSRLSPNGLSRNGSMSSANELFLNGKIRPMKLSFHLKMPQVLVPLVDLDEGDDELREADSTSMR</sequence>
<accession>A0ABD1W919</accession>